<dbReference type="KEGG" id="csty:KN1_28090"/>
<dbReference type="SUPFAM" id="SSF52540">
    <property type="entry name" value="P-loop containing nucleoside triphosphate hydrolases"/>
    <property type="match status" value="1"/>
</dbReference>
<evidence type="ECO:0000313" key="3">
    <source>
        <dbReference type="Proteomes" id="UP000825123"/>
    </source>
</evidence>
<reference evidence="2 3" key="1">
    <citation type="submission" date="2021-04" db="EMBL/GenBank/DDBJ databases">
        <title>Complete genome sequence of Stygiolobus sp. KN-1.</title>
        <authorList>
            <person name="Nakamura K."/>
            <person name="Sakai H."/>
            <person name="Kurosawa N."/>
        </authorList>
    </citation>
    <scope>NUCLEOTIDE SEQUENCE [LARGE SCALE GENOMIC DNA]</scope>
    <source>
        <strain evidence="2 3">KN-1</strain>
    </source>
</reference>
<evidence type="ECO:0000256" key="1">
    <source>
        <dbReference type="SAM" id="Coils"/>
    </source>
</evidence>
<dbReference type="Gene3D" id="3.40.50.300">
    <property type="entry name" value="P-loop containing nucleotide triphosphate hydrolases"/>
    <property type="match status" value="1"/>
</dbReference>
<protein>
    <submittedName>
        <fullName evidence="2">Uncharacterized protein</fullName>
    </submittedName>
</protein>
<proteinExistence type="predicted"/>
<gene>
    <name evidence="2" type="ORF">KN1_28090</name>
</gene>
<feature type="coiled-coil region" evidence="1">
    <location>
        <begin position="911"/>
        <end position="978"/>
    </location>
</feature>
<sequence>MRVVCEKFISETASWSELSEVYKCVLSTKYTDSITFYEKERELLDFLDREKSSPIFIVLVGDWGMGKTFLSRVIEEEAKKKGYNVRNVKIDQIIVEEGGKFSVSDREVVIIDEVENLENLQYQYRGEIVNFFTHMKKTTEMKDINSVVFLLATPSGYTKIFSYGGLLYSLLPETYTAFKDRIRERVLTEPTKVEYFLMLYCMLKSVKSEALGLVEYLNFLYYLVPITRRNITKIVNNFLCQLPDNSPEAIYKVLVTRKEAIADLYRTVEISDARLFKEEPKEIGRVLRGYDYSCSNAKLVKFSHWRENFAYKLDPNLRREIEDIITVMKVKEGIPPDDGLYVIVPKEPREYYPLFPDEDVLREAYKALKGEGICAVKWEEVEKYLNVQLRDFLLEGDKYEDMQRVIDEYKEEAEKLLSHDKYSSVYPKVAEGIKNFVVEVVELAEKEGRLADVLCNPSKENKKSSEILLECRHRDGFYTFGYKIKVTDDLSLQSRADFTVTYSTSDAEGVVIKLTHPLQRYFLQLSYLSQGLRVRKPAFKLVFANEIAKLESLIDDINELNKIYENIYHTFSSMEQIEYRFQSIMNYIIYYKGYTGKTGKVPVKEVFETVRDLADQFRTYDRKNIKFTVQDIETSWRLLEFLSDLDKKKLVKLEGEYIDLDEWLGEYTVKVLEKVLKRMDKEDVGKLALEVMTGTSKGLEKKVRAALNAEEVPLDNRVVEGVSDLLRVGIRSGYIKVDTIKEVDRKLNEVREKVQDIKLITIKERDVKVVDVKELLRTAVKVRERAENSVTSQALLFDMLDSLSALAQIKPSQKSEVMKAIEQGLTTVRDLKDKVAKLVKDVTAIQHTEDELLKIRKGVQDEKLISDCILVIKGDRKNTERLYKALNKVKLFTYTEFVDEAFNNVEVTSTLKEAGEECKKLADDLETLKEITGRLEKIKSQVSSLVNTPYIKELDNIKRELNGIKSTLQEVYNRAKREGFINGSS</sequence>
<dbReference type="AlphaFoldDB" id="A0A8D5U9Q2"/>
<dbReference type="InterPro" id="IPR027417">
    <property type="entry name" value="P-loop_NTPase"/>
</dbReference>
<name>A0A8D5U9Q2_9CREN</name>
<accession>A0A8D5U9Q2</accession>
<keyword evidence="3" id="KW-1185">Reference proteome</keyword>
<keyword evidence="1" id="KW-0175">Coiled coil</keyword>
<evidence type="ECO:0000313" key="2">
    <source>
        <dbReference type="EMBL" id="BCU71512.1"/>
    </source>
</evidence>
<dbReference type="Proteomes" id="UP000825123">
    <property type="component" value="Chromosome"/>
</dbReference>
<dbReference type="EMBL" id="AP024597">
    <property type="protein sequence ID" value="BCU71512.1"/>
    <property type="molecule type" value="Genomic_DNA"/>
</dbReference>
<organism evidence="2 3">
    <name type="scientific">Stygiolobus caldivivus</name>
    <dbReference type="NCBI Taxonomy" id="2824673"/>
    <lineage>
        <taxon>Archaea</taxon>
        <taxon>Thermoproteota</taxon>
        <taxon>Thermoprotei</taxon>
        <taxon>Sulfolobales</taxon>
        <taxon>Sulfolobaceae</taxon>
        <taxon>Stygiolobus</taxon>
    </lineage>
</organism>